<sequence length="31" mass="3493">MSSAWNSAKTQLYETSSNVSYSYFLPQISVC</sequence>
<name>A0A2G9RF06_AQUCT</name>
<dbReference type="AlphaFoldDB" id="A0A2G9RF06"/>
<protein>
    <submittedName>
        <fullName evidence="1">Uncharacterized protein</fullName>
    </submittedName>
</protein>
<organism evidence="1 2">
    <name type="scientific">Aquarana catesbeiana</name>
    <name type="common">American bullfrog</name>
    <name type="synonym">Rana catesbeiana</name>
    <dbReference type="NCBI Taxonomy" id="8400"/>
    <lineage>
        <taxon>Eukaryota</taxon>
        <taxon>Metazoa</taxon>
        <taxon>Chordata</taxon>
        <taxon>Craniata</taxon>
        <taxon>Vertebrata</taxon>
        <taxon>Euteleostomi</taxon>
        <taxon>Amphibia</taxon>
        <taxon>Batrachia</taxon>
        <taxon>Anura</taxon>
        <taxon>Neobatrachia</taxon>
        <taxon>Ranoidea</taxon>
        <taxon>Ranidae</taxon>
        <taxon>Aquarana</taxon>
    </lineage>
</organism>
<reference evidence="2" key="1">
    <citation type="journal article" date="2017" name="Nat. Commun.">
        <title>The North American bullfrog draft genome provides insight into hormonal regulation of long noncoding RNA.</title>
        <authorList>
            <person name="Hammond S.A."/>
            <person name="Warren R.L."/>
            <person name="Vandervalk B.P."/>
            <person name="Kucuk E."/>
            <person name="Khan H."/>
            <person name="Gibb E.A."/>
            <person name="Pandoh P."/>
            <person name="Kirk H."/>
            <person name="Zhao Y."/>
            <person name="Jones M."/>
            <person name="Mungall A.J."/>
            <person name="Coope R."/>
            <person name="Pleasance S."/>
            <person name="Moore R.A."/>
            <person name="Holt R.A."/>
            <person name="Round J.M."/>
            <person name="Ohora S."/>
            <person name="Walle B.V."/>
            <person name="Veldhoen N."/>
            <person name="Helbing C.C."/>
            <person name="Birol I."/>
        </authorList>
    </citation>
    <scope>NUCLEOTIDE SEQUENCE [LARGE SCALE GENOMIC DNA]</scope>
</reference>
<dbReference type="EMBL" id="KV945134">
    <property type="protein sequence ID" value="PIO26434.1"/>
    <property type="molecule type" value="Genomic_DNA"/>
</dbReference>
<gene>
    <name evidence="1" type="ORF">AB205_0198640</name>
</gene>
<dbReference type="Proteomes" id="UP000228934">
    <property type="component" value="Unassembled WGS sequence"/>
</dbReference>
<accession>A0A2G9RF06</accession>
<proteinExistence type="predicted"/>
<keyword evidence="2" id="KW-1185">Reference proteome</keyword>
<evidence type="ECO:0000313" key="2">
    <source>
        <dbReference type="Proteomes" id="UP000228934"/>
    </source>
</evidence>
<evidence type="ECO:0000313" key="1">
    <source>
        <dbReference type="EMBL" id="PIO26434.1"/>
    </source>
</evidence>